<sequence length="389" mass="45460">MDYAKVNNRAVTAAPKQKAKTTAQKRSRVPYGLAAQERHRRSTCRPPAISPAGAAAYGFLKTRFLPHHTGQAVAGGSEKQDFYRSFDLLCSHYRIKPVDTKDFTYPYSREVALHEAARLLRDNHPQHIEITMVEDNGKFVLQVTERFDTQNILFYIPVLPLHTLMRDKKRRKATRLLLCIFRYLCYSAGIPFYTEENSYLYWNYEMLADWVTGDPDGWDAEEYHNNVREVRAAQYIGETMMRRLWNTIHRDRFGEWLEKFHPKDGFECDCHRLAKKFYALSQEYPKVNIYAHADESCLPDPESDCYDDTDCITMEKYIGFVASTDGWLYNNLEQSINSEFGECLSIQEPVLNRCFDGRSQDNDTLDYECRLLPLVNELCYLLNNRNYDT</sequence>
<organism evidence="2 3">
    <name type="scientific">Flavobacterium zepuense</name>
    <dbReference type="NCBI Taxonomy" id="2593302"/>
    <lineage>
        <taxon>Bacteria</taxon>
        <taxon>Pseudomonadati</taxon>
        <taxon>Bacteroidota</taxon>
        <taxon>Flavobacteriia</taxon>
        <taxon>Flavobacteriales</taxon>
        <taxon>Flavobacteriaceae</taxon>
        <taxon>Flavobacterium</taxon>
    </lineage>
</organism>
<evidence type="ECO:0000313" key="3">
    <source>
        <dbReference type="Proteomes" id="UP000320643"/>
    </source>
</evidence>
<evidence type="ECO:0008006" key="4">
    <source>
        <dbReference type="Google" id="ProtNLM"/>
    </source>
</evidence>
<gene>
    <name evidence="2" type="ORF">FMM05_13500</name>
</gene>
<protein>
    <recommendedName>
        <fullName evidence="4">PRTRC system protein F</fullName>
    </recommendedName>
</protein>
<reference evidence="2 3" key="1">
    <citation type="submission" date="2019-07" db="EMBL/GenBank/DDBJ databases">
        <title>Flavobacterium sp. nov., isolated from glacier ice.</title>
        <authorList>
            <person name="Liu Q."/>
            <person name="Xin Y.-H."/>
        </authorList>
    </citation>
    <scope>NUCLEOTIDE SEQUENCE [LARGE SCALE GENOMIC DNA]</scope>
    <source>
        <strain evidence="2 3">ZT4R6</strain>
    </source>
</reference>
<accession>A0A552UZL1</accession>
<keyword evidence="3" id="KW-1185">Reference proteome</keyword>
<dbReference type="EMBL" id="VJVZ01000008">
    <property type="protein sequence ID" value="TRW23667.1"/>
    <property type="molecule type" value="Genomic_DNA"/>
</dbReference>
<comment type="caution">
    <text evidence="2">The sequence shown here is derived from an EMBL/GenBank/DDBJ whole genome shotgun (WGS) entry which is preliminary data.</text>
</comment>
<proteinExistence type="predicted"/>
<dbReference type="RefSeq" id="WP_143373924.1">
    <property type="nucleotide sequence ID" value="NZ_VJVZ01000008.1"/>
</dbReference>
<name>A0A552UZL1_9FLAO</name>
<evidence type="ECO:0000256" key="1">
    <source>
        <dbReference type="SAM" id="MobiDB-lite"/>
    </source>
</evidence>
<dbReference type="AlphaFoldDB" id="A0A552UZL1"/>
<dbReference type="Proteomes" id="UP000320643">
    <property type="component" value="Unassembled WGS sequence"/>
</dbReference>
<dbReference type="OrthoDB" id="917674at2"/>
<feature type="region of interest" description="Disordered" evidence="1">
    <location>
        <begin position="6"/>
        <end position="25"/>
    </location>
</feature>
<evidence type="ECO:0000313" key="2">
    <source>
        <dbReference type="EMBL" id="TRW23667.1"/>
    </source>
</evidence>